<dbReference type="RefSeq" id="WP_214022841.1">
    <property type="nucleotide sequence ID" value="NZ_CP137642.1"/>
</dbReference>
<dbReference type="GO" id="GO:0005886">
    <property type="term" value="C:plasma membrane"/>
    <property type="evidence" value="ECO:0007669"/>
    <property type="project" value="UniProtKB-SubCell"/>
</dbReference>
<comment type="subcellular location">
    <subcellularLocation>
        <location evidence="1">Cell membrane</location>
        <topology evidence="1">Multi-pass membrane protein</topology>
    </subcellularLocation>
</comment>
<gene>
    <name evidence="8" type="ORF">R6Y96_00695</name>
</gene>
<dbReference type="InterPro" id="IPR007182">
    <property type="entry name" value="MnhB"/>
</dbReference>
<evidence type="ECO:0000256" key="6">
    <source>
        <dbReference type="SAM" id="Phobius"/>
    </source>
</evidence>
<dbReference type="InterPro" id="IPR050622">
    <property type="entry name" value="CPA3_antiporter_subunitB"/>
</dbReference>
<keyword evidence="5 6" id="KW-0472">Membrane</keyword>
<keyword evidence="3 6" id="KW-0812">Transmembrane</keyword>
<dbReference type="Proteomes" id="UP001305652">
    <property type="component" value="Chromosome"/>
</dbReference>
<evidence type="ECO:0000259" key="7">
    <source>
        <dbReference type="Pfam" id="PF04039"/>
    </source>
</evidence>
<feature type="transmembrane region" description="Helical" evidence="6">
    <location>
        <begin position="68"/>
        <end position="91"/>
    </location>
</feature>
<dbReference type="PANTHER" id="PTHR33932:SF4">
    <property type="entry name" value="NA(+)_H(+) ANTIPORTER SUBUNIT B"/>
    <property type="match status" value="1"/>
</dbReference>
<proteinExistence type="predicted"/>
<dbReference type="GeneID" id="85731630"/>
<evidence type="ECO:0000256" key="5">
    <source>
        <dbReference type="ARBA" id="ARBA00023136"/>
    </source>
</evidence>
<reference evidence="8 9" key="1">
    <citation type="submission" date="2023-10" db="EMBL/GenBank/DDBJ databases">
        <title>The complete genome sequence of Methanoculleus receptaculi DSM 18860.</title>
        <authorList>
            <person name="Lai S.-J."/>
            <person name="You Y.-T."/>
            <person name="Chen S.-C."/>
        </authorList>
    </citation>
    <scope>NUCLEOTIDE SEQUENCE [LARGE SCALE GENOMIC DNA]</scope>
    <source>
        <strain evidence="8 9">DSM 18860</strain>
    </source>
</reference>
<dbReference type="Pfam" id="PF04039">
    <property type="entry name" value="MnhB"/>
    <property type="match status" value="1"/>
</dbReference>
<evidence type="ECO:0000313" key="8">
    <source>
        <dbReference type="EMBL" id="WOX57806.1"/>
    </source>
</evidence>
<dbReference type="PANTHER" id="PTHR33932">
    <property type="entry name" value="NA(+)/H(+) ANTIPORTER SUBUNIT B"/>
    <property type="match status" value="1"/>
</dbReference>
<accession>A0AAX4FV37</accession>
<evidence type="ECO:0000256" key="4">
    <source>
        <dbReference type="ARBA" id="ARBA00022989"/>
    </source>
</evidence>
<evidence type="ECO:0000313" key="9">
    <source>
        <dbReference type="Proteomes" id="UP001305652"/>
    </source>
</evidence>
<keyword evidence="9" id="KW-1185">Reference proteome</keyword>
<organism evidence="8 9">
    <name type="scientific">Methanoculleus receptaculi</name>
    <dbReference type="NCBI Taxonomy" id="394967"/>
    <lineage>
        <taxon>Archaea</taxon>
        <taxon>Methanobacteriati</taxon>
        <taxon>Methanobacteriota</taxon>
        <taxon>Stenosarchaea group</taxon>
        <taxon>Methanomicrobia</taxon>
        <taxon>Methanomicrobiales</taxon>
        <taxon>Methanomicrobiaceae</taxon>
        <taxon>Methanoculleus</taxon>
    </lineage>
</organism>
<evidence type="ECO:0000256" key="2">
    <source>
        <dbReference type="ARBA" id="ARBA00022475"/>
    </source>
</evidence>
<dbReference type="AlphaFoldDB" id="A0AAX4FV37"/>
<feature type="domain" description="Na+/H+ antiporter MnhB subunit-related protein" evidence="7">
    <location>
        <begin position="6"/>
        <end position="129"/>
    </location>
</feature>
<feature type="transmembrane region" description="Helical" evidence="6">
    <location>
        <begin position="37"/>
        <end position="56"/>
    </location>
</feature>
<protein>
    <submittedName>
        <fullName evidence="8">MnhB domain-containing protein</fullName>
    </submittedName>
</protein>
<feature type="transmembrane region" description="Helical" evidence="6">
    <location>
        <begin position="12"/>
        <end position="31"/>
    </location>
</feature>
<keyword evidence="2" id="KW-1003">Cell membrane</keyword>
<evidence type="ECO:0000256" key="3">
    <source>
        <dbReference type="ARBA" id="ARBA00022692"/>
    </source>
</evidence>
<name>A0AAX4FV37_9EURY</name>
<evidence type="ECO:0000256" key="1">
    <source>
        <dbReference type="ARBA" id="ARBA00004651"/>
    </source>
</evidence>
<dbReference type="EMBL" id="CP137642">
    <property type="protein sequence ID" value="WOX57806.1"/>
    <property type="molecule type" value="Genomic_DNA"/>
</dbReference>
<keyword evidence="4 6" id="KW-1133">Transmembrane helix</keyword>
<feature type="transmembrane region" description="Helical" evidence="6">
    <location>
        <begin position="111"/>
        <end position="132"/>
    </location>
</feature>
<sequence>MRENVVIRTVSRLSVPFIQVFALYVIVHGAVGAGGGFQGGVVFAASFIMMFIAFGLSGVEKRLGKKWLMIYSVIGVAIYAGIGFLCLAAGGNYLEYGAVESALGVAHLHGYLIDAVEMGIGITVMAVMVSIISDISDRGGEAP</sequence>
<dbReference type="KEGG" id="mrc:R6Y96_00695"/>